<comment type="catalytic activity">
    <reaction evidence="7">
        <text>(6S)-NADHX + ATP = ADP + phosphate + NADH + H(+)</text>
        <dbReference type="Rhea" id="RHEA:19017"/>
        <dbReference type="ChEBI" id="CHEBI:15378"/>
        <dbReference type="ChEBI" id="CHEBI:30616"/>
        <dbReference type="ChEBI" id="CHEBI:43474"/>
        <dbReference type="ChEBI" id="CHEBI:57945"/>
        <dbReference type="ChEBI" id="CHEBI:64074"/>
        <dbReference type="ChEBI" id="CHEBI:456216"/>
        <dbReference type="EC" id="4.2.1.93"/>
    </reaction>
</comment>
<feature type="binding site" evidence="7">
    <location>
        <position position="217"/>
    </location>
    <ligand>
        <name>(6S)-NADPHX</name>
        <dbReference type="ChEBI" id="CHEBI:64076"/>
    </ligand>
</feature>
<dbReference type="AlphaFoldDB" id="A0A7R8W8T3"/>
<dbReference type="CDD" id="cd01171">
    <property type="entry name" value="YXKO-related"/>
    <property type="match status" value="1"/>
</dbReference>
<evidence type="ECO:0000256" key="4">
    <source>
        <dbReference type="ARBA" id="ARBA00023027"/>
    </source>
</evidence>
<dbReference type="PROSITE" id="PS01049">
    <property type="entry name" value="YJEF_C_1"/>
    <property type="match status" value="1"/>
</dbReference>
<dbReference type="GO" id="GO:0110051">
    <property type="term" value="P:metabolite repair"/>
    <property type="evidence" value="ECO:0007669"/>
    <property type="project" value="TreeGrafter"/>
</dbReference>
<keyword evidence="2 7" id="KW-0067">ATP-binding</keyword>
<dbReference type="GO" id="GO:0046496">
    <property type="term" value="P:nicotinamide nucleotide metabolic process"/>
    <property type="evidence" value="ECO:0007669"/>
    <property type="project" value="UniProtKB-UniRule"/>
</dbReference>
<dbReference type="NCBIfam" id="TIGR00196">
    <property type="entry name" value="yjeF_cterm"/>
    <property type="match status" value="1"/>
</dbReference>
<evidence type="ECO:0000256" key="6">
    <source>
        <dbReference type="ARBA" id="ARBA00047472"/>
    </source>
</evidence>
<dbReference type="EMBL" id="OB660843">
    <property type="protein sequence ID" value="CAD7226493.1"/>
    <property type="molecule type" value="Genomic_DNA"/>
</dbReference>
<keyword evidence="1 7" id="KW-0547">Nucleotide-binding</keyword>
<dbReference type="Pfam" id="PF01256">
    <property type="entry name" value="Carb_kinase"/>
    <property type="match status" value="1"/>
</dbReference>
<keyword evidence="4 7" id="KW-0520">NAD</keyword>
<dbReference type="PANTHER" id="PTHR12592">
    <property type="entry name" value="ATP-DEPENDENT (S)-NAD(P)H-HYDRATE DEHYDRATASE FAMILY MEMBER"/>
    <property type="match status" value="1"/>
</dbReference>
<evidence type="ECO:0000256" key="5">
    <source>
        <dbReference type="ARBA" id="ARBA00023239"/>
    </source>
</evidence>
<comment type="function">
    <text evidence="7">Catalyzes the dehydration of the S-form of NAD(P)HX at the expense of ATP, which is converted to ADP. Together with NAD(P)HX epimerase, which catalyzes the epimerization of the S- and R-forms, the enzyme allows the repair of both epimers of NAD(P)HX, a damaged form of NAD(P)H that is a result of enzymatic or heat-dependent hydration.</text>
</comment>
<feature type="binding site" evidence="7">
    <location>
        <begin position="207"/>
        <end position="216"/>
    </location>
    <ligand>
        <name>ATP</name>
        <dbReference type="ChEBI" id="CHEBI:30616"/>
    </ligand>
</feature>
<gene>
    <name evidence="8" type="ORF">CTOB1V02_LOCUS4411</name>
</gene>
<dbReference type="InterPro" id="IPR029056">
    <property type="entry name" value="Ribokinase-like"/>
</dbReference>
<evidence type="ECO:0000256" key="3">
    <source>
        <dbReference type="ARBA" id="ARBA00022857"/>
    </source>
</evidence>
<reference evidence="8" key="1">
    <citation type="submission" date="2020-11" db="EMBL/GenBank/DDBJ databases">
        <authorList>
            <person name="Tran Van P."/>
        </authorList>
    </citation>
    <scope>NUCLEOTIDE SEQUENCE</scope>
</reference>
<evidence type="ECO:0000256" key="2">
    <source>
        <dbReference type="ARBA" id="ARBA00022840"/>
    </source>
</evidence>
<dbReference type="InterPro" id="IPR000631">
    <property type="entry name" value="CARKD"/>
</dbReference>
<evidence type="ECO:0000313" key="8">
    <source>
        <dbReference type="EMBL" id="CAD7226493.1"/>
    </source>
</evidence>
<keyword evidence="3" id="KW-0521">NADP</keyword>
<dbReference type="PROSITE" id="PS51383">
    <property type="entry name" value="YJEF_C_3"/>
    <property type="match status" value="1"/>
</dbReference>
<feature type="binding site" evidence="7">
    <location>
        <begin position="156"/>
        <end position="162"/>
    </location>
    <ligand>
        <name>(6S)-NADPHX</name>
        <dbReference type="ChEBI" id="CHEBI:64076"/>
    </ligand>
</feature>
<accession>A0A7R8W8T3</accession>
<name>A0A7R8W8T3_9CRUS</name>
<dbReference type="SUPFAM" id="SSF53613">
    <property type="entry name" value="Ribokinase-like"/>
    <property type="match status" value="1"/>
</dbReference>
<evidence type="ECO:0000256" key="7">
    <source>
        <dbReference type="HAMAP-Rule" id="MF_03157"/>
    </source>
</evidence>
<dbReference type="PANTHER" id="PTHR12592:SF0">
    <property type="entry name" value="ATP-DEPENDENT (S)-NAD(P)H-HYDRATE DEHYDRATASE"/>
    <property type="match status" value="1"/>
</dbReference>
<dbReference type="GO" id="GO:0047453">
    <property type="term" value="F:ATP-dependent NAD(P)H-hydrate dehydratase activity"/>
    <property type="evidence" value="ECO:0007669"/>
    <property type="project" value="UniProtKB-UniRule"/>
</dbReference>
<keyword evidence="7" id="KW-0597">Phosphoprotein</keyword>
<proteinExistence type="inferred from homology"/>
<comment type="similarity">
    <text evidence="7">Belongs to the NnrD/CARKD family.</text>
</comment>
<comment type="cofactor">
    <cofactor evidence="7">
        <name>Mg(2+)</name>
        <dbReference type="ChEBI" id="CHEBI:18420"/>
    </cofactor>
</comment>
<dbReference type="EC" id="4.2.1.93" evidence="7"/>
<comment type="catalytic activity">
    <reaction evidence="6 7">
        <text>(6S)-NADPHX + ATP = ADP + phosphate + NADPH + H(+)</text>
        <dbReference type="Rhea" id="RHEA:32231"/>
        <dbReference type="ChEBI" id="CHEBI:15378"/>
        <dbReference type="ChEBI" id="CHEBI:30616"/>
        <dbReference type="ChEBI" id="CHEBI:43474"/>
        <dbReference type="ChEBI" id="CHEBI:57783"/>
        <dbReference type="ChEBI" id="CHEBI:64076"/>
        <dbReference type="ChEBI" id="CHEBI:456216"/>
        <dbReference type="EC" id="4.2.1.93"/>
    </reaction>
</comment>
<dbReference type="GO" id="GO:0005524">
    <property type="term" value="F:ATP binding"/>
    <property type="evidence" value="ECO:0007669"/>
    <property type="project" value="UniProtKB-KW"/>
</dbReference>
<dbReference type="HAMAP" id="MF_01965">
    <property type="entry name" value="NADHX_dehydratase"/>
    <property type="match status" value="1"/>
</dbReference>
<evidence type="ECO:0000256" key="1">
    <source>
        <dbReference type="ARBA" id="ARBA00022741"/>
    </source>
</evidence>
<organism evidence="8">
    <name type="scientific">Cyprideis torosa</name>
    <dbReference type="NCBI Taxonomy" id="163714"/>
    <lineage>
        <taxon>Eukaryota</taxon>
        <taxon>Metazoa</taxon>
        <taxon>Ecdysozoa</taxon>
        <taxon>Arthropoda</taxon>
        <taxon>Crustacea</taxon>
        <taxon>Oligostraca</taxon>
        <taxon>Ostracoda</taxon>
        <taxon>Podocopa</taxon>
        <taxon>Podocopida</taxon>
        <taxon>Cytherocopina</taxon>
        <taxon>Cytheroidea</taxon>
        <taxon>Cytherideidae</taxon>
        <taxon>Cyprideis</taxon>
    </lineage>
</organism>
<sequence length="289" mass="30925">MSSSSLPSLLFLQDSHKSSHKGQSGRVAVIGGSAEYTGAPYFSGMTAMRTGADLAHIFCDASAASVIKSYSPDVIVHPYLTSEDVDPWLERMHSIVIGPGLGRNENLVQELRGILSKAINLQLNIVIDADGLFFFSRYKDILEQEKGKAIVVLTPNVMEFSRLSGGQKPTGNWPQQFAEELGVILVVKGPEDVITDGEVTKKVSSPGSRKRCGGQGDLLTGALATFLHAMGSASPIVAAVESCKLVRRAAVLADRKRGWSLVASDVLQEIPIALEELVTELSYGGGQKK</sequence>
<dbReference type="Gene3D" id="3.40.1190.20">
    <property type="match status" value="1"/>
</dbReference>
<keyword evidence="5 7" id="KW-0456">Lyase</keyword>
<dbReference type="InterPro" id="IPR017953">
    <property type="entry name" value="Carbohydrate_kinase_pred_CS"/>
</dbReference>
<feature type="binding site" evidence="7">
    <location>
        <begin position="188"/>
        <end position="192"/>
    </location>
    <ligand>
        <name>ATP</name>
        <dbReference type="ChEBI" id="CHEBI:30616"/>
    </ligand>
</feature>
<dbReference type="OrthoDB" id="8110916at2759"/>
<protein>
    <recommendedName>
        <fullName evidence="7">ATP-dependent (S)-NAD(P)H-hydrate dehydratase</fullName>
        <ecNumber evidence="7">4.2.1.93</ecNumber>
    </recommendedName>
    <alternativeName>
        <fullName evidence="7">ATP-dependent NAD(P)HX dehydratase</fullName>
    </alternativeName>
</protein>
<feature type="binding site" evidence="7">
    <location>
        <position position="100"/>
    </location>
    <ligand>
        <name>(6S)-NADPHX</name>
        <dbReference type="ChEBI" id="CHEBI:64076"/>
    </ligand>
</feature>